<evidence type="ECO:0000256" key="1">
    <source>
        <dbReference type="ARBA" id="ARBA00001947"/>
    </source>
</evidence>
<evidence type="ECO:0000256" key="3">
    <source>
        <dbReference type="ARBA" id="ARBA00022801"/>
    </source>
</evidence>
<dbReference type="PANTHER" id="PTHR31817">
    <property type="match status" value="1"/>
</dbReference>
<dbReference type="GO" id="GO:0006508">
    <property type="term" value="P:proteolysis"/>
    <property type="evidence" value="ECO:0007669"/>
    <property type="project" value="UniProtKB-KW"/>
</dbReference>
<reference evidence="6" key="1">
    <citation type="submission" date="2024-06" db="EMBL/GenBank/DDBJ databases">
        <title>Biodegradation of dimethachlon by Arthrobacter sp. K5: mechanistic insights and ecological implications.</title>
        <authorList>
            <person name="Hu S."/>
            <person name="Lu P."/>
        </authorList>
    </citation>
    <scope>NUCLEOTIDE SEQUENCE</scope>
    <source>
        <strain evidence="6">K5</strain>
        <plasmid evidence="6">unnamed</plasmid>
    </source>
</reference>
<proteinExistence type="predicted"/>
<evidence type="ECO:0000313" key="6">
    <source>
        <dbReference type="EMBL" id="XCH14005.1"/>
    </source>
</evidence>
<accession>A0AAU8EZ26</accession>
<keyword evidence="6" id="KW-0121">Carboxypeptidase</keyword>
<protein>
    <submittedName>
        <fullName evidence="6">Tyrosine/phenylalanine carboxypeptidase domain-containing protein</fullName>
    </submittedName>
</protein>
<dbReference type="Pfam" id="PF08014">
    <property type="entry name" value="MATCAP"/>
    <property type="match status" value="1"/>
</dbReference>
<gene>
    <name evidence="5" type="ORF">ABRP34_22480</name>
    <name evidence="6" type="ORF">ABRP34_23595</name>
</gene>
<keyword evidence="4" id="KW-0482">Metalloprotease</keyword>
<dbReference type="AlphaFoldDB" id="A0AAU8EZ26"/>
<organism evidence="6">
    <name type="scientific">Arthrobacter sp. K5</name>
    <dbReference type="NCBI Taxonomy" id="2839623"/>
    <lineage>
        <taxon>Bacteria</taxon>
        <taxon>Bacillati</taxon>
        <taxon>Actinomycetota</taxon>
        <taxon>Actinomycetes</taxon>
        <taxon>Micrococcales</taxon>
        <taxon>Micrococcaceae</taxon>
        <taxon>Arthrobacter</taxon>
    </lineage>
</organism>
<dbReference type="InterPro" id="IPR012548">
    <property type="entry name" value="MATCAP"/>
</dbReference>
<name>A0AAU8EZ26_9MICC</name>
<dbReference type="EMBL" id="CP159280">
    <property type="protein sequence ID" value="XCH13990.1"/>
    <property type="molecule type" value="Genomic_DNA"/>
</dbReference>
<dbReference type="SMART" id="SM01154">
    <property type="entry name" value="DUF1704"/>
    <property type="match status" value="1"/>
</dbReference>
<comment type="cofactor">
    <cofactor evidence="1">
        <name>Zn(2+)</name>
        <dbReference type="ChEBI" id="CHEBI:29105"/>
    </cofactor>
</comment>
<dbReference type="PANTHER" id="PTHR31817:SF0">
    <property type="entry name" value="CHROMOSOME UNDETERMINED SCAFFOLD_67, WHOLE GENOME SHOTGUN SEQUENCE"/>
    <property type="match status" value="1"/>
</dbReference>
<dbReference type="RefSeq" id="WP_353713668.1">
    <property type="nucleotide sequence ID" value="NZ_CP159280.1"/>
</dbReference>
<evidence type="ECO:0000313" key="5">
    <source>
        <dbReference type="EMBL" id="XCH13990.1"/>
    </source>
</evidence>
<geneLocation type="plasmid" evidence="6">
    <name>unnamed</name>
</geneLocation>
<sequence length="319" mass="34527">MNLTGYLSALNEISEMVPVDLSGSLRDALHEHLQTCRARGVALASANDDQYREMAVTMDGLPSHALIDEATSLLRRTPPPAEPSSATVTAEDLAQRFRTALANYDLPDWNVQVSLDMSSRASVNGPLKRMRIRADATFTACEANRLLVQEVGGHVLHWANASRQHQPLAFVALGSAVATEEGLALWAETKMQRLDTSALRTYAARVIAVDQAQTSGILTIAAGLQQHIGQPAAVDIAIRVKRGLSNPNNNGGLTNDCGYLGGLRRIEKLASTNNHGLELLQGVKWSTEHLSLALELHAEGELKRPELHHDSTALNIFNA</sequence>
<evidence type="ECO:0000256" key="2">
    <source>
        <dbReference type="ARBA" id="ARBA00022670"/>
    </source>
</evidence>
<keyword evidence="3" id="KW-0378">Hydrolase</keyword>
<dbReference type="GO" id="GO:0008237">
    <property type="term" value="F:metallopeptidase activity"/>
    <property type="evidence" value="ECO:0007669"/>
    <property type="project" value="UniProtKB-KW"/>
</dbReference>
<keyword evidence="2" id="KW-0645">Protease</keyword>
<evidence type="ECO:0000256" key="4">
    <source>
        <dbReference type="ARBA" id="ARBA00023049"/>
    </source>
</evidence>
<dbReference type="GO" id="GO:0080164">
    <property type="term" value="P:regulation of nitric oxide metabolic process"/>
    <property type="evidence" value="ECO:0007669"/>
    <property type="project" value="TreeGrafter"/>
</dbReference>
<dbReference type="GO" id="GO:0004180">
    <property type="term" value="F:carboxypeptidase activity"/>
    <property type="evidence" value="ECO:0007669"/>
    <property type="project" value="UniProtKB-KW"/>
</dbReference>
<dbReference type="EMBL" id="CP159280">
    <property type="protein sequence ID" value="XCH14005.1"/>
    <property type="molecule type" value="Genomic_DNA"/>
</dbReference>
<keyword evidence="6" id="KW-0614">Plasmid</keyword>